<dbReference type="AlphaFoldDB" id="A0A3S4DDV2"/>
<reference evidence="4" key="1">
    <citation type="submission" date="2018-10" db="EMBL/GenBank/DDBJ databases">
        <authorList>
            <person name="Peiro R."/>
            <person name="Begona"/>
            <person name="Cbmso G."/>
            <person name="Lopez M."/>
            <person name="Gonzalez S."/>
            <person name="Sacristan E."/>
            <person name="Castillo E."/>
        </authorList>
    </citation>
    <scope>NUCLEOTIDE SEQUENCE [LARGE SCALE GENOMIC DNA]</scope>
</reference>
<dbReference type="Proteomes" id="UP000289200">
    <property type="component" value="Unassembled WGS sequence"/>
</dbReference>
<dbReference type="EMBL" id="UWOC01000077">
    <property type="protein sequence ID" value="VCU07876.1"/>
    <property type="molecule type" value="Genomic_DNA"/>
</dbReference>
<reference evidence="3" key="2">
    <citation type="submission" date="2018-10" db="EMBL/GenBank/DDBJ databases">
        <authorList>
            <person name="Peiro R."/>
            <person name="Begona"/>
            <person name="Cbmso G."/>
            <person name="Lopez M."/>
            <person name="Gonzalez S."/>
            <person name="Sacristan E."/>
            <person name="Castillo E."/>
        </authorList>
    </citation>
    <scope>NUCLEOTIDE SEQUENCE</scope>
    <source>
        <strain evidence="3">Rhod_genome</strain>
        <strain evidence="2">Rhod_plasmid</strain>
        <plasmid evidence="2">1</plasmid>
    </source>
</reference>
<accession>A0A3S4DDV2</accession>
<evidence type="ECO:0000256" key="1">
    <source>
        <dbReference type="SAM" id="MobiDB-lite"/>
    </source>
</evidence>
<keyword evidence="2" id="KW-0614">Plasmid</keyword>
<feature type="region of interest" description="Disordered" evidence="1">
    <location>
        <begin position="30"/>
        <end position="49"/>
    </location>
</feature>
<evidence type="ECO:0000313" key="4">
    <source>
        <dbReference type="Proteomes" id="UP000289200"/>
    </source>
</evidence>
<evidence type="ECO:0000313" key="3">
    <source>
        <dbReference type="EMBL" id="VCU07876.1"/>
    </source>
</evidence>
<protein>
    <recommendedName>
        <fullName evidence="5">Peptidase S24/S26A/S26B/S26C domain-containing protein</fullName>
    </recommendedName>
</protein>
<dbReference type="EMBL" id="LR026982">
    <property type="protein sequence ID" value="VCU06581.1"/>
    <property type="molecule type" value="Genomic_DNA"/>
</dbReference>
<dbReference type="InterPro" id="IPR036286">
    <property type="entry name" value="LexA/Signal_pep-like_sf"/>
</dbReference>
<dbReference type="SUPFAM" id="SSF51306">
    <property type="entry name" value="LexA/Signal peptidase"/>
    <property type="match status" value="1"/>
</dbReference>
<name>A0A3S4DDV2_9BRAD</name>
<dbReference type="RefSeq" id="WP_129608050.1">
    <property type="nucleotide sequence ID" value="NZ_LR026982.1"/>
</dbReference>
<gene>
    <name evidence="3" type="ORF">RHODGE_RHODGE_01026</name>
    <name evidence="2" type="ORF">RHODPL_RHODPL_00029</name>
</gene>
<geneLocation type="plasmid" evidence="2">
    <name>1</name>
</geneLocation>
<evidence type="ECO:0008006" key="5">
    <source>
        <dbReference type="Google" id="ProtNLM"/>
    </source>
</evidence>
<sequence length="151" mass="16225">MAQAAPSLRLSTLFCDPFVASAFARAERDGHEPAAAVTKPAPILPDAGDRLRPMPVTADNMVPTLDVSDFVMVAPMDGFAGNGIYVLDMLGAPKLCRITRVSSDRVLVSHDHQNYPSSEVSRATIDALIIAKAVCKIEMLDRMVTPDALVF</sequence>
<evidence type="ECO:0000313" key="2">
    <source>
        <dbReference type="EMBL" id="VCU06581.1"/>
    </source>
</evidence>
<proteinExistence type="predicted"/>
<organism evidence="3 4">
    <name type="scientific">Rhodoplanes serenus</name>
    <dbReference type="NCBI Taxonomy" id="200615"/>
    <lineage>
        <taxon>Bacteria</taxon>
        <taxon>Pseudomonadati</taxon>
        <taxon>Pseudomonadota</taxon>
        <taxon>Alphaproteobacteria</taxon>
        <taxon>Hyphomicrobiales</taxon>
        <taxon>Nitrobacteraceae</taxon>
        <taxon>Rhodoplanes</taxon>
    </lineage>
</organism>
<keyword evidence="4" id="KW-1185">Reference proteome</keyword>